<dbReference type="Proteomes" id="UP001428817">
    <property type="component" value="Unassembled WGS sequence"/>
</dbReference>
<dbReference type="PANTHER" id="PTHR43355">
    <property type="entry name" value="FLAVIN REDUCTASE (NADPH)"/>
    <property type="match status" value="1"/>
</dbReference>
<dbReference type="PANTHER" id="PTHR43355:SF2">
    <property type="entry name" value="FLAVIN REDUCTASE (NADPH)"/>
    <property type="match status" value="1"/>
</dbReference>
<evidence type="ECO:0000313" key="2">
    <source>
        <dbReference type="EMBL" id="GAA5145577.1"/>
    </source>
</evidence>
<reference evidence="3" key="1">
    <citation type="journal article" date="2019" name="Int. J. Syst. Evol. Microbiol.">
        <title>The Global Catalogue of Microorganisms (GCM) 10K type strain sequencing project: providing services to taxonomists for standard genome sequencing and annotation.</title>
        <authorList>
            <consortium name="The Broad Institute Genomics Platform"/>
            <consortium name="The Broad Institute Genome Sequencing Center for Infectious Disease"/>
            <person name="Wu L."/>
            <person name="Ma J."/>
        </authorList>
    </citation>
    <scope>NUCLEOTIDE SEQUENCE [LARGE SCALE GENOMIC DNA]</scope>
    <source>
        <strain evidence="3">JCM 18303</strain>
    </source>
</reference>
<dbReference type="InterPro" id="IPR036291">
    <property type="entry name" value="NAD(P)-bd_dom_sf"/>
</dbReference>
<organism evidence="2 3">
    <name type="scientific">Pseudonocardia eucalypti</name>
    <dbReference type="NCBI Taxonomy" id="648755"/>
    <lineage>
        <taxon>Bacteria</taxon>
        <taxon>Bacillati</taxon>
        <taxon>Actinomycetota</taxon>
        <taxon>Actinomycetes</taxon>
        <taxon>Pseudonocardiales</taxon>
        <taxon>Pseudonocardiaceae</taxon>
        <taxon>Pseudonocardia</taxon>
    </lineage>
</organism>
<dbReference type="InterPro" id="IPR051606">
    <property type="entry name" value="Polyketide_Oxido-like"/>
</dbReference>
<feature type="domain" description="NAD(P)-binding" evidence="1">
    <location>
        <begin position="7"/>
        <end position="221"/>
    </location>
</feature>
<dbReference type="InterPro" id="IPR016040">
    <property type="entry name" value="NAD(P)-bd_dom"/>
</dbReference>
<sequence>MKLTVFGGTGPTGRQLLRLALADGHRVTAVARDPAALADLSAGASSLAGSAAVPGAQAGGPTLTVLAGDVLDPASLAGTCEGADAVLSALGTRATNAETSVYSTGARHIMDAMRASGVTRLVLLTAAPVAPAAERSPFERLLVDRVLHRFFGSGYRDMARLEELLRAQPEGLAWTVLRPPRLLDKPATGSYRSAVNSRLRGGWSISRADLARAMLDALADPATVRAAVNVAN</sequence>
<gene>
    <name evidence="2" type="ORF">GCM10023321_03690</name>
</gene>
<accession>A0ABP9PF25</accession>
<name>A0ABP9PF25_9PSEU</name>
<evidence type="ECO:0000259" key="1">
    <source>
        <dbReference type="Pfam" id="PF13460"/>
    </source>
</evidence>
<proteinExistence type="predicted"/>
<protein>
    <submittedName>
        <fullName evidence="2">SDR family oxidoreductase</fullName>
    </submittedName>
</protein>
<comment type="caution">
    <text evidence="2">The sequence shown here is derived from an EMBL/GenBank/DDBJ whole genome shotgun (WGS) entry which is preliminary data.</text>
</comment>
<dbReference type="Pfam" id="PF13460">
    <property type="entry name" value="NAD_binding_10"/>
    <property type="match status" value="1"/>
</dbReference>
<keyword evidence="3" id="KW-1185">Reference proteome</keyword>
<dbReference type="SUPFAM" id="SSF51735">
    <property type="entry name" value="NAD(P)-binding Rossmann-fold domains"/>
    <property type="match status" value="1"/>
</dbReference>
<dbReference type="Gene3D" id="3.40.50.720">
    <property type="entry name" value="NAD(P)-binding Rossmann-like Domain"/>
    <property type="match status" value="1"/>
</dbReference>
<dbReference type="RefSeq" id="WP_185058638.1">
    <property type="nucleotide sequence ID" value="NZ_BAABJP010000001.1"/>
</dbReference>
<dbReference type="EMBL" id="BAABJP010000001">
    <property type="protein sequence ID" value="GAA5145577.1"/>
    <property type="molecule type" value="Genomic_DNA"/>
</dbReference>
<evidence type="ECO:0000313" key="3">
    <source>
        <dbReference type="Proteomes" id="UP001428817"/>
    </source>
</evidence>